<name>A0AAE3XDM3_9DEIO</name>
<evidence type="ECO:0000313" key="2">
    <source>
        <dbReference type="EMBL" id="MDR6218999.1"/>
    </source>
</evidence>
<reference evidence="2" key="1">
    <citation type="submission" date="2023-07" db="EMBL/GenBank/DDBJ databases">
        <title>Sorghum-associated microbial communities from plants grown in Nebraska, USA.</title>
        <authorList>
            <person name="Schachtman D."/>
        </authorList>
    </citation>
    <scope>NUCLEOTIDE SEQUENCE</scope>
    <source>
        <strain evidence="2">BE330</strain>
    </source>
</reference>
<organism evidence="2 3">
    <name type="scientific">Deinococcus soli</name>
    <name type="common">ex Cha et al. 2016</name>
    <dbReference type="NCBI Taxonomy" id="1309411"/>
    <lineage>
        <taxon>Bacteria</taxon>
        <taxon>Thermotogati</taxon>
        <taxon>Deinococcota</taxon>
        <taxon>Deinococci</taxon>
        <taxon>Deinococcales</taxon>
        <taxon>Deinococcaceae</taxon>
        <taxon>Deinococcus</taxon>
    </lineage>
</organism>
<feature type="transmembrane region" description="Helical" evidence="1">
    <location>
        <begin position="68"/>
        <end position="86"/>
    </location>
</feature>
<protein>
    <submittedName>
        <fullName evidence="2">Ferric-dicitrate binding protein FerR (Iron transport regulator)</fullName>
    </submittedName>
</protein>
<comment type="caution">
    <text evidence="2">The sequence shown here is derived from an EMBL/GenBank/DDBJ whole genome shotgun (WGS) entry which is preliminary data.</text>
</comment>
<keyword evidence="1" id="KW-1133">Transmembrane helix</keyword>
<keyword evidence="1" id="KW-0472">Membrane</keyword>
<sequence>MRPPEREPSPLVVCREWRDACARHEWAAAALRGEVSAAGLDPVAAAHEAYADLLHWGRLMERQRMRGVLVLAALLAGLTVLKLVLVG</sequence>
<dbReference type="EMBL" id="JAVDQK010000005">
    <property type="protein sequence ID" value="MDR6218999.1"/>
    <property type="molecule type" value="Genomic_DNA"/>
</dbReference>
<evidence type="ECO:0000256" key="1">
    <source>
        <dbReference type="SAM" id="Phobius"/>
    </source>
</evidence>
<dbReference type="RefSeq" id="WP_309853967.1">
    <property type="nucleotide sequence ID" value="NZ_JAVDQJ010000004.1"/>
</dbReference>
<evidence type="ECO:0000313" key="3">
    <source>
        <dbReference type="Proteomes" id="UP001185331"/>
    </source>
</evidence>
<proteinExistence type="predicted"/>
<keyword evidence="1" id="KW-0812">Transmembrane</keyword>
<accession>A0AAE3XDM3</accession>
<gene>
    <name evidence="2" type="ORF">J2Y00_002596</name>
</gene>
<dbReference type="AlphaFoldDB" id="A0AAE3XDM3"/>
<dbReference type="Proteomes" id="UP001185331">
    <property type="component" value="Unassembled WGS sequence"/>
</dbReference>